<evidence type="ECO:0000256" key="2">
    <source>
        <dbReference type="ARBA" id="ARBA00009765"/>
    </source>
</evidence>
<dbReference type="InterPro" id="IPR045863">
    <property type="entry name" value="CorA_TM1_TM2"/>
</dbReference>
<sequence length="311" mass="36625">MIIYNMTAKKKLTSLEEIIDQQAIYFVIGEYKERENLQKKFHFHDYQEQKETLDQMIHFQIYENFDFVSLLYLDLQDEEFTHSKLNLYLGEQALVVLTDDVQGMEKTLNKEIKECLDDIFIGREKINHLYYHIFHSVLHEMFIKLEDFEAILLAKEDALMKKVQKDEFPTLIALKRTANEIKRNMRLLAYVSDEILANDGGSLLESDINLFKSINIRTKKMYEFSVSLLETSMHLLTVYDSKIAEQTNAFMNTFTVITMFLTPLTFISSLYAMNFIGTPILKFDFGIILFLVACFLVLSLTTFILRRNKWI</sequence>
<evidence type="ECO:0000313" key="9">
    <source>
        <dbReference type="EMBL" id="OEH83046.1"/>
    </source>
</evidence>
<evidence type="ECO:0000313" key="10">
    <source>
        <dbReference type="Proteomes" id="UP000095256"/>
    </source>
</evidence>
<evidence type="ECO:0000256" key="6">
    <source>
        <dbReference type="ARBA" id="ARBA00022989"/>
    </source>
</evidence>
<dbReference type="InterPro" id="IPR002523">
    <property type="entry name" value="MgTranspt_CorA/ZnTranspt_ZntB"/>
</dbReference>
<gene>
    <name evidence="9" type="ORF">BCR26_01885</name>
</gene>
<keyword evidence="7 8" id="KW-0472">Membrane</keyword>
<evidence type="ECO:0000256" key="7">
    <source>
        <dbReference type="ARBA" id="ARBA00023136"/>
    </source>
</evidence>
<evidence type="ECO:0000256" key="3">
    <source>
        <dbReference type="ARBA" id="ARBA00022448"/>
    </source>
</evidence>
<evidence type="ECO:0000256" key="5">
    <source>
        <dbReference type="ARBA" id="ARBA00022692"/>
    </source>
</evidence>
<feature type="transmembrane region" description="Helical" evidence="8">
    <location>
        <begin position="249"/>
        <end position="273"/>
    </location>
</feature>
<evidence type="ECO:0000256" key="1">
    <source>
        <dbReference type="ARBA" id="ARBA00004651"/>
    </source>
</evidence>
<reference evidence="9 10" key="1">
    <citation type="submission" date="2016-09" db="EMBL/GenBank/DDBJ databases">
        <authorList>
            <person name="Capua I."/>
            <person name="De Benedictis P."/>
            <person name="Joannis T."/>
            <person name="Lombin L.H."/>
            <person name="Cattoli G."/>
        </authorList>
    </citation>
    <scope>NUCLEOTIDE SEQUENCE [LARGE SCALE GENOMIC DNA]</scope>
    <source>
        <strain evidence="9 10">LMG 25899</strain>
    </source>
</reference>
<comment type="subcellular location">
    <subcellularLocation>
        <location evidence="1">Cell membrane</location>
        <topology evidence="1">Multi-pass membrane protein</topology>
    </subcellularLocation>
</comment>
<dbReference type="GO" id="GO:0005886">
    <property type="term" value="C:plasma membrane"/>
    <property type="evidence" value="ECO:0007669"/>
    <property type="project" value="UniProtKB-SubCell"/>
</dbReference>
<keyword evidence="6 8" id="KW-1133">Transmembrane helix</keyword>
<keyword evidence="4" id="KW-1003">Cell membrane</keyword>
<comment type="similarity">
    <text evidence="2">Belongs to the CorA metal ion transporter (MIT) (TC 1.A.35) family.</text>
</comment>
<accession>A0A1E5KYT9</accession>
<dbReference type="STRING" id="762845.BCR26_01885"/>
<keyword evidence="3" id="KW-0813">Transport</keyword>
<dbReference type="PANTHER" id="PTHR46494">
    <property type="entry name" value="CORA FAMILY METAL ION TRANSPORTER (EUROFUNG)"/>
    <property type="match status" value="1"/>
</dbReference>
<dbReference type="GO" id="GO:0050897">
    <property type="term" value="F:cobalt ion binding"/>
    <property type="evidence" value="ECO:0007669"/>
    <property type="project" value="TreeGrafter"/>
</dbReference>
<evidence type="ECO:0008006" key="11">
    <source>
        <dbReference type="Google" id="ProtNLM"/>
    </source>
</evidence>
<dbReference type="OrthoDB" id="9803416at2"/>
<dbReference type="GO" id="GO:0015087">
    <property type="term" value="F:cobalt ion transmembrane transporter activity"/>
    <property type="evidence" value="ECO:0007669"/>
    <property type="project" value="TreeGrafter"/>
</dbReference>
<dbReference type="GO" id="GO:0015095">
    <property type="term" value="F:magnesium ion transmembrane transporter activity"/>
    <property type="evidence" value="ECO:0007669"/>
    <property type="project" value="TreeGrafter"/>
</dbReference>
<dbReference type="Gene3D" id="1.20.58.340">
    <property type="entry name" value="Magnesium transport protein CorA, transmembrane region"/>
    <property type="match status" value="2"/>
</dbReference>
<evidence type="ECO:0000256" key="4">
    <source>
        <dbReference type="ARBA" id="ARBA00022475"/>
    </source>
</evidence>
<dbReference type="GO" id="GO:0000287">
    <property type="term" value="F:magnesium ion binding"/>
    <property type="evidence" value="ECO:0007669"/>
    <property type="project" value="TreeGrafter"/>
</dbReference>
<dbReference type="AlphaFoldDB" id="A0A1E5KYT9"/>
<comment type="caution">
    <text evidence="9">The sequence shown here is derived from an EMBL/GenBank/DDBJ whole genome shotgun (WGS) entry which is preliminary data.</text>
</comment>
<organism evidence="9 10">
    <name type="scientific">Enterococcus rivorum</name>
    <dbReference type="NCBI Taxonomy" id="762845"/>
    <lineage>
        <taxon>Bacteria</taxon>
        <taxon>Bacillati</taxon>
        <taxon>Bacillota</taxon>
        <taxon>Bacilli</taxon>
        <taxon>Lactobacillales</taxon>
        <taxon>Enterococcaceae</taxon>
        <taxon>Enterococcus</taxon>
    </lineage>
</organism>
<protein>
    <recommendedName>
        <fullName evidence="11">Magnesium transporter CorA</fullName>
    </recommendedName>
</protein>
<keyword evidence="10" id="KW-1185">Reference proteome</keyword>
<keyword evidence="5 8" id="KW-0812">Transmembrane</keyword>
<dbReference type="SUPFAM" id="SSF144083">
    <property type="entry name" value="Magnesium transport protein CorA, transmembrane region"/>
    <property type="match status" value="1"/>
</dbReference>
<name>A0A1E5KYT9_9ENTE</name>
<feature type="transmembrane region" description="Helical" evidence="8">
    <location>
        <begin position="285"/>
        <end position="305"/>
    </location>
</feature>
<dbReference type="PANTHER" id="PTHR46494:SF1">
    <property type="entry name" value="CORA FAMILY METAL ION TRANSPORTER (EUROFUNG)"/>
    <property type="match status" value="1"/>
</dbReference>
<evidence type="ECO:0000256" key="8">
    <source>
        <dbReference type="SAM" id="Phobius"/>
    </source>
</evidence>
<dbReference type="RefSeq" id="WP_069698001.1">
    <property type="nucleotide sequence ID" value="NZ_JAGGMA010000002.1"/>
</dbReference>
<dbReference type="EMBL" id="MIEK01000012">
    <property type="protein sequence ID" value="OEH83046.1"/>
    <property type="molecule type" value="Genomic_DNA"/>
</dbReference>
<dbReference type="SUPFAM" id="SSF143865">
    <property type="entry name" value="CorA soluble domain-like"/>
    <property type="match status" value="1"/>
</dbReference>
<proteinExistence type="inferred from homology"/>
<dbReference type="Proteomes" id="UP000095256">
    <property type="component" value="Unassembled WGS sequence"/>
</dbReference>
<dbReference type="InterPro" id="IPR045861">
    <property type="entry name" value="CorA_cytoplasmic_dom"/>
</dbReference>
<dbReference type="Pfam" id="PF01544">
    <property type="entry name" value="CorA"/>
    <property type="match status" value="1"/>
</dbReference>